<keyword evidence="5 11" id="KW-0812">Transmembrane</keyword>
<dbReference type="InterPro" id="IPR003849">
    <property type="entry name" value="Preprotein_translocase_YajC"/>
</dbReference>
<dbReference type="SMART" id="SM01323">
    <property type="entry name" value="YajC"/>
    <property type="match status" value="1"/>
</dbReference>
<protein>
    <submittedName>
        <fullName evidence="12">Preprotein translocase subunit YajC</fullName>
    </submittedName>
</protein>
<reference evidence="12 13" key="1">
    <citation type="submission" date="2019-05" db="EMBL/GenBank/DDBJ databases">
        <title>The metagenome of a microbial culture collection derived from dairy environment covers the genomic content of the human microbiome.</title>
        <authorList>
            <person name="Roder T."/>
            <person name="Wuthrich D."/>
            <person name="Sattari Z."/>
            <person name="Von Ah U."/>
            <person name="Bar C."/>
            <person name="Ronchi F."/>
            <person name="Macpherson A.J."/>
            <person name="Ganal-Vonarburg S.C."/>
            <person name="Bruggmann R."/>
            <person name="Vergeres G."/>
        </authorList>
    </citation>
    <scope>NUCLEOTIDE SEQUENCE [LARGE SCALE GENOMIC DNA]</scope>
    <source>
        <strain evidence="12 13">FAM 18815</strain>
    </source>
</reference>
<feature type="region of interest" description="Disordered" evidence="10">
    <location>
        <begin position="95"/>
        <end position="128"/>
    </location>
</feature>
<evidence type="ECO:0000256" key="2">
    <source>
        <dbReference type="ARBA" id="ARBA00006742"/>
    </source>
</evidence>
<organism evidence="12 13">
    <name type="scientific">Pediococcus stilesii</name>
    <dbReference type="NCBI Taxonomy" id="331679"/>
    <lineage>
        <taxon>Bacteria</taxon>
        <taxon>Bacillati</taxon>
        <taxon>Bacillota</taxon>
        <taxon>Bacilli</taxon>
        <taxon>Lactobacillales</taxon>
        <taxon>Lactobacillaceae</taxon>
        <taxon>Pediococcus</taxon>
    </lineage>
</organism>
<evidence type="ECO:0000256" key="5">
    <source>
        <dbReference type="ARBA" id="ARBA00022692"/>
    </source>
</evidence>
<evidence type="ECO:0000256" key="11">
    <source>
        <dbReference type="SAM" id="Phobius"/>
    </source>
</evidence>
<evidence type="ECO:0000256" key="6">
    <source>
        <dbReference type="ARBA" id="ARBA00022927"/>
    </source>
</evidence>
<dbReference type="PRINTS" id="PR01853">
    <property type="entry name" value="YAJCTRNLCASE"/>
</dbReference>
<dbReference type="Pfam" id="PF02699">
    <property type="entry name" value="YajC"/>
    <property type="match status" value="1"/>
</dbReference>
<proteinExistence type="inferred from homology"/>
<evidence type="ECO:0000256" key="7">
    <source>
        <dbReference type="ARBA" id="ARBA00022989"/>
    </source>
</evidence>
<dbReference type="PANTHER" id="PTHR33909:SF1">
    <property type="entry name" value="SEC TRANSLOCON ACCESSORY COMPLEX SUBUNIT YAJC"/>
    <property type="match status" value="1"/>
</dbReference>
<accession>A0A5R9BZI2</accession>
<name>A0A5R9BZI2_9LACO</name>
<feature type="transmembrane region" description="Helical" evidence="11">
    <location>
        <begin position="12"/>
        <end position="30"/>
    </location>
</feature>
<dbReference type="AlphaFoldDB" id="A0A5R9BZI2"/>
<dbReference type="OrthoDB" id="9800132at2"/>
<dbReference type="NCBIfam" id="TIGR00739">
    <property type="entry name" value="yajC"/>
    <property type="match status" value="1"/>
</dbReference>
<evidence type="ECO:0000256" key="10">
    <source>
        <dbReference type="SAM" id="MobiDB-lite"/>
    </source>
</evidence>
<dbReference type="RefSeq" id="WP_138473757.1">
    <property type="nucleotide sequence ID" value="NZ_VBTH01000002.1"/>
</dbReference>
<comment type="similarity">
    <text evidence="2">Belongs to the YajC family.</text>
</comment>
<sequence length="128" mass="14529">MLVAAANGGFGMSTIVFFILIFGLMYFMMIRPQRKQQQKRQEMMNQLNVGDNVVTIGRLHGVIDSINDEDKTVTLDCDGVYLVFDRMAIMRVDQKPVAETTESTTTVEDTSNVEEPSEEKQDKEDQKD</sequence>
<keyword evidence="3" id="KW-0813">Transport</keyword>
<keyword evidence="4" id="KW-1003">Cell membrane</keyword>
<evidence type="ECO:0000256" key="9">
    <source>
        <dbReference type="ARBA" id="ARBA00023136"/>
    </source>
</evidence>
<dbReference type="PANTHER" id="PTHR33909">
    <property type="entry name" value="SEC TRANSLOCON ACCESSORY COMPLEX SUBUNIT YAJC"/>
    <property type="match status" value="1"/>
</dbReference>
<keyword evidence="8" id="KW-0811">Translocation</keyword>
<dbReference type="EMBL" id="VBTH01000002">
    <property type="protein sequence ID" value="TLQ05402.1"/>
    <property type="molecule type" value="Genomic_DNA"/>
</dbReference>
<comment type="subcellular location">
    <subcellularLocation>
        <location evidence="1">Cell membrane</location>
        <topology evidence="1">Single-pass membrane protein</topology>
    </subcellularLocation>
</comment>
<evidence type="ECO:0000256" key="3">
    <source>
        <dbReference type="ARBA" id="ARBA00022448"/>
    </source>
</evidence>
<keyword evidence="6" id="KW-0653">Protein transport</keyword>
<dbReference type="Proteomes" id="UP000305541">
    <property type="component" value="Unassembled WGS sequence"/>
</dbReference>
<feature type="compositionally biased region" description="Basic and acidic residues" evidence="10">
    <location>
        <begin position="118"/>
        <end position="128"/>
    </location>
</feature>
<gene>
    <name evidence="12" type="primary">yajC</name>
    <name evidence="12" type="ORF">FEZ51_01715</name>
</gene>
<feature type="compositionally biased region" description="Low complexity" evidence="10">
    <location>
        <begin position="99"/>
        <end position="110"/>
    </location>
</feature>
<keyword evidence="9 11" id="KW-0472">Membrane</keyword>
<evidence type="ECO:0000313" key="12">
    <source>
        <dbReference type="EMBL" id="TLQ05402.1"/>
    </source>
</evidence>
<dbReference type="GO" id="GO:0005886">
    <property type="term" value="C:plasma membrane"/>
    <property type="evidence" value="ECO:0007669"/>
    <property type="project" value="UniProtKB-SubCell"/>
</dbReference>
<evidence type="ECO:0000256" key="4">
    <source>
        <dbReference type="ARBA" id="ARBA00022475"/>
    </source>
</evidence>
<keyword evidence="7 11" id="KW-1133">Transmembrane helix</keyword>
<dbReference type="GO" id="GO:0015031">
    <property type="term" value="P:protein transport"/>
    <property type="evidence" value="ECO:0007669"/>
    <property type="project" value="UniProtKB-KW"/>
</dbReference>
<evidence type="ECO:0000256" key="1">
    <source>
        <dbReference type="ARBA" id="ARBA00004162"/>
    </source>
</evidence>
<evidence type="ECO:0000313" key="13">
    <source>
        <dbReference type="Proteomes" id="UP000305541"/>
    </source>
</evidence>
<comment type="caution">
    <text evidence="12">The sequence shown here is derived from an EMBL/GenBank/DDBJ whole genome shotgun (WGS) entry which is preliminary data.</text>
</comment>
<evidence type="ECO:0000256" key="8">
    <source>
        <dbReference type="ARBA" id="ARBA00023010"/>
    </source>
</evidence>